<dbReference type="SUPFAM" id="SSF81606">
    <property type="entry name" value="PP2C-like"/>
    <property type="match status" value="1"/>
</dbReference>
<dbReference type="SMART" id="SM00331">
    <property type="entry name" value="PP2C_SIG"/>
    <property type="match status" value="1"/>
</dbReference>
<evidence type="ECO:0000313" key="2">
    <source>
        <dbReference type="EMBL" id="HJC66720.1"/>
    </source>
</evidence>
<accession>A0A9D2PWW3</accession>
<comment type="caution">
    <text evidence="2">The sequence shown here is derived from an EMBL/GenBank/DDBJ whole genome shotgun (WGS) entry which is preliminary data.</text>
</comment>
<dbReference type="Gene3D" id="3.60.40.10">
    <property type="entry name" value="PPM-type phosphatase domain"/>
    <property type="match status" value="1"/>
</dbReference>
<protein>
    <submittedName>
        <fullName evidence="2">Protein phosphatase 2C domain-containing protein</fullName>
    </submittedName>
</protein>
<dbReference type="Pfam" id="PF13672">
    <property type="entry name" value="PP2C_2"/>
    <property type="match status" value="1"/>
</dbReference>
<dbReference type="PROSITE" id="PS51746">
    <property type="entry name" value="PPM_2"/>
    <property type="match status" value="1"/>
</dbReference>
<dbReference type="PANTHER" id="PTHR47992">
    <property type="entry name" value="PROTEIN PHOSPHATASE"/>
    <property type="match status" value="1"/>
</dbReference>
<gene>
    <name evidence="2" type="ORF">H9931_08380</name>
</gene>
<evidence type="ECO:0000259" key="1">
    <source>
        <dbReference type="PROSITE" id="PS51746"/>
    </source>
</evidence>
<organism evidence="2 3">
    <name type="scientific">Candidatus Enterocloster excrementigallinarum</name>
    <dbReference type="NCBI Taxonomy" id="2838558"/>
    <lineage>
        <taxon>Bacteria</taxon>
        <taxon>Bacillati</taxon>
        <taxon>Bacillota</taxon>
        <taxon>Clostridia</taxon>
        <taxon>Lachnospirales</taxon>
        <taxon>Lachnospiraceae</taxon>
        <taxon>Enterocloster</taxon>
    </lineage>
</organism>
<reference evidence="2" key="1">
    <citation type="journal article" date="2021" name="PeerJ">
        <title>Extensive microbial diversity within the chicken gut microbiome revealed by metagenomics and culture.</title>
        <authorList>
            <person name="Gilroy R."/>
            <person name="Ravi A."/>
            <person name="Getino M."/>
            <person name="Pursley I."/>
            <person name="Horton D.L."/>
            <person name="Alikhan N.F."/>
            <person name="Baker D."/>
            <person name="Gharbi K."/>
            <person name="Hall N."/>
            <person name="Watson M."/>
            <person name="Adriaenssens E.M."/>
            <person name="Foster-Nyarko E."/>
            <person name="Jarju S."/>
            <person name="Secka A."/>
            <person name="Antonio M."/>
            <person name="Oren A."/>
            <person name="Chaudhuri R.R."/>
            <person name="La Ragione R."/>
            <person name="Hildebrand F."/>
            <person name="Pallen M.J."/>
        </authorList>
    </citation>
    <scope>NUCLEOTIDE SEQUENCE</scope>
    <source>
        <strain evidence="2">CHK198-12963</strain>
    </source>
</reference>
<evidence type="ECO:0000313" key="3">
    <source>
        <dbReference type="Proteomes" id="UP000823863"/>
    </source>
</evidence>
<reference evidence="2" key="2">
    <citation type="submission" date="2021-04" db="EMBL/GenBank/DDBJ databases">
        <authorList>
            <person name="Gilroy R."/>
        </authorList>
    </citation>
    <scope>NUCLEOTIDE SEQUENCE</scope>
    <source>
        <strain evidence="2">CHK198-12963</strain>
    </source>
</reference>
<name>A0A9D2PWW3_9FIRM</name>
<dbReference type="CDD" id="cd00143">
    <property type="entry name" value="PP2Cc"/>
    <property type="match status" value="1"/>
</dbReference>
<dbReference type="InterPro" id="IPR036457">
    <property type="entry name" value="PPM-type-like_dom_sf"/>
</dbReference>
<feature type="domain" description="PPM-type phosphatase" evidence="1">
    <location>
        <begin position="5"/>
        <end position="257"/>
    </location>
</feature>
<dbReference type="AlphaFoldDB" id="A0A9D2PWW3"/>
<proteinExistence type="predicted"/>
<dbReference type="InterPro" id="IPR015655">
    <property type="entry name" value="PP2C"/>
</dbReference>
<dbReference type="EMBL" id="DWWB01000047">
    <property type="protein sequence ID" value="HJC66720.1"/>
    <property type="molecule type" value="Genomic_DNA"/>
</dbReference>
<dbReference type="GO" id="GO:0004722">
    <property type="term" value="F:protein serine/threonine phosphatase activity"/>
    <property type="evidence" value="ECO:0007669"/>
    <property type="project" value="InterPro"/>
</dbReference>
<dbReference type="InterPro" id="IPR001932">
    <property type="entry name" value="PPM-type_phosphatase-like_dom"/>
</dbReference>
<dbReference type="Proteomes" id="UP000823863">
    <property type="component" value="Unassembled WGS sequence"/>
</dbReference>
<sequence>MKFKIDGAARTHTGRVRSNNEDNFYLLGRYREDVEKGEDEAVCRAADRRFLAAVADGMGGEEQGEKASLMAVKALKPCTFEEIKAEAVSAIDKANREICEEIEGRGGRRMGSTLVSLYMDEGKAVCCNVGDSRAYLLREGRLSQLSVDHNKAGRMVELGVLTPEQAARHPSRHELTQHLGIFADEMVIEPAMSQPVELADGDLFLLCSDGLTDMVSPKELKAVLSGRAASREMAEKLVELALAGGGRDNVTVIVLQIQEKKPVWQRLFGRTGSQEEENV</sequence>
<dbReference type="SMART" id="SM00332">
    <property type="entry name" value="PP2Cc"/>
    <property type="match status" value="1"/>
</dbReference>